<protein>
    <submittedName>
        <fullName evidence="8">2-polyprenyl-6-methoxyphenol hydroxylase-like FAD-dependent oxidoreductase</fullName>
    </submittedName>
</protein>
<dbReference type="InterPro" id="IPR002938">
    <property type="entry name" value="FAD-bd"/>
</dbReference>
<evidence type="ECO:0000313" key="9">
    <source>
        <dbReference type="Proteomes" id="UP000246145"/>
    </source>
</evidence>
<dbReference type="AlphaFoldDB" id="A0A2U1CNK6"/>
<dbReference type="PANTHER" id="PTHR13789">
    <property type="entry name" value="MONOOXYGENASE"/>
    <property type="match status" value="1"/>
</dbReference>
<feature type="region of interest" description="Disordered" evidence="6">
    <location>
        <begin position="366"/>
        <end position="385"/>
    </location>
</feature>
<evidence type="ECO:0000256" key="2">
    <source>
        <dbReference type="ARBA" id="ARBA00022630"/>
    </source>
</evidence>
<name>A0A2U1CNK6_9BURK</name>
<dbReference type="PANTHER" id="PTHR13789:SF318">
    <property type="entry name" value="GERANYLGERANYL DIPHOSPHATE REDUCTASE"/>
    <property type="match status" value="1"/>
</dbReference>
<dbReference type="Gene3D" id="3.50.50.60">
    <property type="entry name" value="FAD/NAD(P)-binding domain"/>
    <property type="match status" value="1"/>
</dbReference>
<dbReference type="InterPro" id="IPR036188">
    <property type="entry name" value="FAD/NAD-bd_sf"/>
</dbReference>
<feature type="domain" description="FAD-binding" evidence="7">
    <location>
        <begin position="7"/>
        <end position="324"/>
    </location>
</feature>
<evidence type="ECO:0000256" key="3">
    <source>
        <dbReference type="ARBA" id="ARBA00022827"/>
    </source>
</evidence>
<keyword evidence="2" id="KW-0285">Flavoprotein</keyword>
<evidence type="ECO:0000256" key="1">
    <source>
        <dbReference type="ARBA" id="ARBA00001974"/>
    </source>
</evidence>
<evidence type="ECO:0000313" key="8">
    <source>
        <dbReference type="EMBL" id="PVY62537.1"/>
    </source>
</evidence>
<dbReference type="Pfam" id="PF01494">
    <property type="entry name" value="FAD_binding_3"/>
    <property type="match status" value="1"/>
</dbReference>
<comment type="caution">
    <text evidence="8">The sequence shown here is derived from an EMBL/GenBank/DDBJ whole genome shotgun (WGS) entry which is preliminary data.</text>
</comment>
<dbReference type="RefSeq" id="WP_116518405.1">
    <property type="nucleotide sequence ID" value="NZ_JACCEX010000002.1"/>
</dbReference>
<sequence>MTKQFQAEIAGGGICALTTAAALAQRGWKVRVHERNSEIREAGAGIYIWGNGLRVLEAVGAREEALRNANRGMASELRDCDNNVIPRVPVQGEGAVEVFALPRQQLLQALLHAALTAGVEVVTGSEAVGATPDGRLLLRDGSSLAADVVVGADGVHSRVRDSLGLASQFELLSEGAIRVMVPRLPQDGDGRFVEHWNGTRRILVTPCSPDQVYIALTCLHNDTAAARVPVDKALWTASFPHLASLIDRIGASARWDRFSMVKLKRWSQDHVAVTGDAAHAMPPNLGQGGGTAMQNGLSLAHELGAVASREDIPQALARWEERERELTEHTQLWSMLYGVLTSWPDELRTAAMGFASSHPWLSAQRLRTARSHPTGASPLATEGAA</sequence>
<keyword evidence="4" id="KW-0560">Oxidoreductase</keyword>
<proteinExistence type="predicted"/>
<dbReference type="PRINTS" id="PR00420">
    <property type="entry name" value="RNGMNOXGNASE"/>
</dbReference>
<keyword evidence="3" id="KW-0274">FAD</keyword>
<evidence type="ECO:0000256" key="4">
    <source>
        <dbReference type="ARBA" id="ARBA00023002"/>
    </source>
</evidence>
<dbReference type="EMBL" id="QEKO01000002">
    <property type="protein sequence ID" value="PVY62537.1"/>
    <property type="molecule type" value="Genomic_DNA"/>
</dbReference>
<dbReference type="GO" id="GO:0071949">
    <property type="term" value="F:FAD binding"/>
    <property type="evidence" value="ECO:0007669"/>
    <property type="project" value="InterPro"/>
</dbReference>
<dbReference type="Proteomes" id="UP000246145">
    <property type="component" value="Unassembled WGS sequence"/>
</dbReference>
<dbReference type="GO" id="GO:0004497">
    <property type="term" value="F:monooxygenase activity"/>
    <property type="evidence" value="ECO:0007669"/>
    <property type="project" value="UniProtKB-KW"/>
</dbReference>
<dbReference type="STRING" id="1231391.GCA_000308195_02075"/>
<evidence type="ECO:0000259" key="7">
    <source>
        <dbReference type="Pfam" id="PF01494"/>
    </source>
</evidence>
<reference evidence="8 9" key="1">
    <citation type="submission" date="2018-04" db="EMBL/GenBank/DDBJ databases">
        <title>Genomic Encyclopedia of Type Strains, Phase IV (KMG-IV): sequencing the most valuable type-strain genomes for metagenomic binning, comparative biology and taxonomic classification.</title>
        <authorList>
            <person name="Goeker M."/>
        </authorList>
    </citation>
    <scope>NUCLEOTIDE SEQUENCE [LARGE SCALE GENOMIC DNA]</scope>
    <source>
        <strain evidence="8 9">DSM 10065</strain>
    </source>
</reference>
<keyword evidence="5" id="KW-0503">Monooxygenase</keyword>
<dbReference type="OrthoDB" id="8591538at2"/>
<evidence type="ECO:0000256" key="6">
    <source>
        <dbReference type="SAM" id="MobiDB-lite"/>
    </source>
</evidence>
<dbReference type="InterPro" id="IPR050493">
    <property type="entry name" value="FAD-dep_Monooxygenase_BioMet"/>
</dbReference>
<organism evidence="8 9">
    <name type="scientific">Pusillimonas noertemannii</name>
    <dbReference type="NCBI Taxonomy" id="305977"/>
    <lineage>
        <taxon>Bacteria</taxon>
        <taxon>Pseudomonadati</taxon>
        <taxon>Pseudomonadota</taxon>
        <taxon>Betaproteobacteria</taxon>
        <taxon>Burkholderiales</taxon>
        <taxon>Alcaligenaceae</taxon>
        <taxon>Pusillimonas</taxon>
    </lineage>
</organism>
<dbReference type="Gene3D" id="3.30.9.10">
    <property type="entry name" value="D-Amino Acid Oxidase, subunit A, domain 2"/>
    <property type="match status" value="1"/>
</dbReference>
<keyword evidence="9" id="KW-1185">Reference proteome</keyword>
<comment type="cofactor">
    <cofactor evidence="1">
        <name>FAD</name>
        <dbReference type="ChEBI" id="CHEBI:57692"/>
    </cofactor>
</comment>
<dbReference type="SUPFAM" id="SSF51905">
    <property type="entry name" value="FAD/NAD(P)-binding domain"/>
    <property type="match status" value="1"/>
</dbReference>
<evidence type="ECO:0000256" key="5">
    <source>
        <dbReference type="ARBA" id="ARBA00023033"/>
    </source>
</evidence>
<accession>A0A2U1CNK6</accession>
<gene>
    <name evidence="8" type="ORF">C7440_2031</name>
</gene>